<comment type="caution">
    <text evidence="1">The sequence shown here is derived from an EMBL/GenBank/DDBJ whole genome shotgun (WGS) entry which is preliminary data.</text>
</comment>
<dbReference type="AlphaFoldDB" id="A0A1J5P969"/>
<accession>A0A1J5P969</accession>
<dbReference type="EMBL" id="MLJW01008195">
    <property type="protein sequence ID" value="OIQ64351.1"/>
    <property type="molecule type" value="Genomic_DNA"/>
</dbReference>
<name>A0A1J5P969_9ZZZZ</name>
<protein>
    <submittedName>
        <fullName evidence="1">Uncharacterized protein</fullName>
    </submittedName>
</protein>
<sequence length="82" mass="9283">MRQNSMNQLVGVQTAFHQHFNIITGGQLGRFFGCRMTVLDRHDFGTVEINAKFFCNPANPDFRSNQHRDDQAMVGCIHGTAE</sequence>
<proteinExistence type="predicted"/>
<evidence type="ECO:0000313" key="1">
    <source>
        <dbReference type="EMBL" id="OIQ64351.1"/>
    </source>
</evidence>
<organism evidence="1">
    <name type="scientific">mine drainage metagenome</name>
    <dbReference type="NCBI Taxonomy" id="410659"/>
    <lineage>
        <taxon>unclassified sequences</taxon>
        <taxon>metagenomes</taxon>
        <taxon>ecological metagenomes</taxon>
    </lineage>
</organism>
<gene>
    <name evidence="1" type="ORF">GALL_540970</name>
</gene>
<reference evidence="1" key="1">
    <citation type="submission" date="2016-10" db="EMBL/GenBank/DDBJ databases">
        <title>Sequence of Gallionella enrichment culture.</title>
        <authorList>
            <person name="Poehlein A."/>
            <person name="Muehling M."/>
            <person name="Daniel R."/>
        </authorList>
    </citation>
    <scope>NUCLEOTIDE SEQUENCE</scope>
</reference>